<keyword evidence="5" id="KW-0472">Membrane</keyword>
<evidence type="ECO:0000256" key="3">
    <source>
        <dbReference type="ARBA" id="ARBA00022475"/>
    </source>
</evidence>
<evidence type="ECO:0000259" key="7">
    <source>
        <dbReference type="Pfam" id="PF02608"/>
    </source>
</evidence>
<accession>A0A0F9CXV5</accession>
<gene>
    <name evidence="8" type="ORF">LCGC14_2268610</name>
</gene>
<evidence type="ECO:0000256" key="5">
    <source>
        <dbReference type="ARBA" id="ARBA00023136"/>
    </source>
</evidence>
<reference evidence="8" key="1">
    <citation type="journal article" date="2015" name="Nature">
        <title>Complex archaea that bridge the gap between prokaryotes and eukaryotes.</title>
        <authorList>
            <person name="Spang A."/>
            <person name="Saw J.H."/>
            <person name="Jorgensen S.L."/>
            <person name="Zaremba-Niedzwiedzka K."/>
            <person name="Martijn J."/>
            <person name="Lind A.E."/>
            <person name="van Eijk R."/>
            <person name="Schleper C."/>
            <person name="Guy L."/>
            <person name="Ettema T.J."/>
        </authorList>
    </citation>
    <scope>NUCLEOTIDE SEQUENCE</scope>
</reference>
<dbReference type="InterPro" id="IPR050957">
    <property type="entry name" value="BMP_lipoprotein"/>
</dbReference>
<dbReference type="EMBL" id="LAZR01031314">
    <property type="protein sequence ID" value="KKL54119.1"/>
    <property type="molecule type" value="Genomic_DNA"/>
</dbReference>
<feature type="domain" description="ABC transporter substrate-binding protein PnrA-like" evidence="7">
    <location>
        <begin position="3"/>
        <end position="154"/>
    </location>
</feature>
<evidence type="ECO:0000256" key="1">
    <source>
        <dbReference type="ARBA" id="ARBA00004193"/>
    </source>
</evidence>
<evidence type="ECO:0000313" key="8">
    <source>
        <dbReference type="EMBL" id="KKL54119.1"/>
    </source>
</evidence>
<evidence type="ECO:0000256" key="6">
    <source>
        <dbReference type="ARBA" id="ARBA00023288"/>
    </source>
</evidence>
<dbReference type="PANTHER" id="PTHR34296:SF2">
    <property type="entry name" value="ABC TRANSPORTER GUANOSINE-BINDING PROTEIN NUPN"/>
    <property type="match status" value="1"/>
</dbReference>
<keyword evidence="6" id="KW-0449">Lipoprotein</keyword>
<dbReference type="Gene3D" id="3.40.50.2300">
    <property type="match status" value="1"/>
</dbReference>
<evidence type="ECO:0000256" key="2">
    <source>
        <dbReference type="ARBA" id="ARBA00008610"/>
    </source>
</evidence>
<organism evidence="8">
    <name type="scientific">marine sediment metagenome</name>
    <dbReference type="NCBI Taxonomy" id="412755"/>
    <lineage>
        <taxon>unclassified sequences</taxon>
        <taxon>metagenomes</taxon>
        <taxon>ecological metagenomes</taxon>
    </lineage>
</organism>
<dbReference type="SUPFAM" id="SSF53822">
    <property type="entry name" value="Periplasmic binding protein-like I"/>
    <property type="match status" value="1"/>
</dbReference>
<dbReference type="InterPro" id="IPR003760">
    <property type="entry name" value="PnrA-like"/>
</dbReference>
<keyword evidence="3" id="KW-1003">Cell membrane</keyword>
<dbReference type="InterPro" id="IPR028082">
    <property type="entry name" value="Peripla_BP_I"/>
</dbReference>
<comment type="caution">
    <text evidence="8">The sequence shown here is derived from an EMBL/GenBank/DDBJ whole genome shotgun (WGS) entry which is preliminary data.</text>
</comment>
<dbReference type="AlphaFoldDB" id="A0A0F9CXV5"/>
<sequence length="165" mass="17885">ADPGINVLMAQIGQAGYADAAGGKRVTANLISGGADIIFGMGDGSSFGMIQAVETATPPEGADKVWFIDVIGDKSSLDKKDIYLTSVIWDYAPIFKLLADELESGSYGEKIHWLDLSNGAIKLLKTKHIPNDIWKELQAIKKDIVNGKIEVPELRSKKEVQDLIK</sequence>
<feature type="non-terminal residue" evidence="8">
    <location>
        <position position="1"/>
    </location>
</feature>
<proteinExistence type="inferred from homology"/>
<keyword evidence="4" id="KW-0732">Signal</keyword>
<dbReference type="Pfam" id="PF02608">
    <property type="entry name" value="Bmp"/>
    <property type="match status" value="1"/>
</dbReference>
<name>A0A0F9CXV5_9ZZZZ</name>
<evidence type="ECO:0000256" key="4">
    <source>
        <dbReference type="ARBA" id="ARBA00022729"/>
    </source>
</evidence>
<comment type="similarity">
    <text evidence="2">Belongs to the BMP lipoprotein family.</text>
</comment>
<comment type="subcellular location">
    <subcellularLocation>
        <location evidence="1">Cell membrane</location>
        <topology evidence="1">Lipid-anchor</topology>
    </subcellularLocation>
</comment>
<dbReference type="PANTHER" id="PTHR34296">
    <property type="entry name" value="TRANSCRIPTIONAL ACTIVATOR PROTEIN MED"/>
    <property type="match status" value="1"/>
</dbReference>
<protein>
    <recommendedName>
        <fullName evidence="7">ABC transporter substrate-binding protein PnrA-like domain-containing protein</fullName>
    </recommendedName>
</protein>
<dbReference type="GO" id="GO:0005886">
    <property type="term" value="C:plasma membrane"/>
    <property type="evidence" value="ECO:0007669"/>
    <property type="project" value="UniProtKB-SubCell"/>
</dbReference>